<keyword evidence="2" id="KW-1133">Transmembrane helix</keyword>
<comment type="caution">
    <text evidence="3">The sequence shown here is derived from an EMBL/GenBank/DDBJ whole genome shotgun (WGS) entry which is preliminary data.</text>
</comment>
<gene>
    <name evidence="3" type="ORF">J3495_12140</name>
</gene>
<dbReference type="Proteomes" id="UP000675047">
    <property type="component" value="Unassembled WGS sequence"/>
</dbReference>
<proteinExistence type="predicted"/>
<evidence type="ECO:0008006" key="5">
    <source>
        <dbReference type="Google" id="ProtNLM"/>
    </source>
</evidence>
<reference evidence="3 4" key="1">
    <citation type="submission" date="2021-03" db="EMBL/GenBank/DDBJ databases">
        <title>Flavobacterium Flabelliformis Sp. Nov. And Flavobacterium Geliluteum Sp. Nov., Two Novel Multidrug Resistant Psychrophilic Species Isolated From Antarctica.</title>
        <authorList>
            <person name="Kralova S."/>
            <person name="Busse H.J."/>
            <person name="Bezdicek M."/>
            <person name="Nykrynova M."/>
            <person name="Kroupova E."/>
            <person name="Krsek D."/>
            <person name="Sedlacek I."/>
        </authorList>
    </citation>
    <scope>NUCLEOTIDE SEQUENCE [LARGE SCALE GENOMIC DNA]</scope>
    <source>
        <strain evidence="3 4">P7388</strain>
    </source>
</reference>
<keyword evidence="2" id="KW-0472">Membrane</keyword>
<dbReference type="EMBL" id="JAGFBV010000018">
    <property type="protein sequence ID" value="MBP4138832.1"/>
    <property type="molecule type" value="Genomic_DNA"/>
</dbReference>
<keyword evidence="2" id="KW-0812">Transmembrane</keyword>
<feature type="region of interest" description="Disordered" evidence="1">
    <location>
        <begin position="140"/>
        <end position="159"/>
    </location>
</feature>
<feature type="transmembrane region" description="Helical" evidence="2">
    <location>
        <begin position="42"/>
        <end position="63"/>
    </location>
</feature>
<protein>
    <recommendedName>
        <fullName evidence="5">Outer membrane protein beta-barrel domain-containing protein</fullName>
    </recommendedName>
</protein>
<organism evidence="3 4">
    <name type="scientific">Flavobacterium geliluteum</name>
    <dbReference type="NCBI Taxonomy" id="2816120"/>
    <lineage>
        <taxon>Bacteria</taxon>
        <taxon>Pseudomonadati</taxon>
        <taxon>Bacteroidota</taxon>
        <taxon>Flavobacteriia</taxon>
        <taxon>Flavobacteriales</taxon>
        <taxon>Flavobacteriaceae</taxon>
        <taxon>Flavobacterium</taxon>
    </lineage>
</organism>
<dbReference type="RefSeq" id="WP_210666820.1">
    <property type="nucleotide sequence ID" value="NZ_JAGFBV010000018.1"/>
</dbReference>
<feature type="compositionally biased region" description="Basic and acidic residues" evidence="1">
    <location>
        <begin position="147"/>
        <end position="157"/>
    </location>
</feature>
<evidence type="ECO:0000256" key="1">
    <source>
        <dbReference type="SAM" id="MobiDB-lite"/>
    </source>
</evidence>
<evidence type="ECO:0000313" key="4">
    <source>
        <dbReference type="Proteomes" id="UP000675047"/>
    </source>
</evidence>
<evidence type="ECO:0000313" key="3">
    <source>
        <dbReference type="EMBL" id="MBP4138832.1"/>
    </source>
</evidence>
<name>A0A940XAE2_9FLAO</name>
<accession>A0A940XAE2</accession>
<dbReference type="AlphaFoldDB" id="A0A940XAE2"/>
<evidence type="ECO:0000256" key="2">
    <source>
        <dbReference type="SAM" id="Phobius"/>
    </source>
</evidence>
<keyword evidence="4" id="KW-1185">Reference proteome</keyword>
<sequence>MKKQNIEDIFSSIEHFSSVPPPELWDKIEEQLDQPKKKKRAILWWSAAASLLLGLSIPSVLYFNSKSDKAISPGAIENKNVFLNKEIDTDQDSKNSTIKSNTNIQTEKTIRVSSIKNKSEQSNQNAANQNNLVVVEANSSSKVNAETSHEKTKENVKSETIAAKSTLTEEKLPNGFSPNQNTSFKSNDNKGVENANAIVLNTSLQNKNISKEAVAKDKFDAENKMAIAANDNIQNKNAPKEAVAKDKLDAENKAAIAANDNIQNKNTSKESVAKDKFDAENKTAITANDNIQNKNISKESVAKDKFDAENKTAIAANDNIQNKNAPKEAVAKDKFDAENKTAIAANDNIQNKNAPKESVAKDKFDAENKMAIAANDNIQNKNASKEFIAKDKFDAENKTAITANNNIQNKTNGSQSGIVTENLPSQKAIAFTERKNTDATVLLTKTDSLQLAELHNLEESLKNPKKEKEIDEKASLISKAEKWSVEVFAGIANSENYKNDKTLGNVNSPKQSNAYGVKTNYKLNKKWAVSSGLKINELGQSLANVSYIDTKSIAFMKPEEVSADRSPSTRISNSTDFVFVASATNDNVTNNVNNGVMNTASFESGDVDQRLKYLEMPFEVSYFILNKNKTTVSLNTGGFVGKLISNDVYLNGSAIGENQNANSFVYGSLLSSTLQYRLYKKTNVFIEPGMNYYVNPLDNQSFNQFQWSFNFGLNVSF</sequence>